<evidence type="ECO:0000256" key="1">
    <source>
        <dbReference type="SAM" id="SignalP"/>
    </source>
</evidence>
<proteinExistence type="predicted"/>
<accession>A0ABP7GGC4</accession>
<dbReference type="PROSITE" id="PS51841">
    <property type="entry name" value="LTD"/>
    <property type="match status" value="1"/>
</dbReference>
<dbReference type="Pfam" id="PF00932">
    <property type="entry name" value="LTD"/>
    <property type="match status" value="1"/>
</dbReference>
<name>A0ABP7GGC4_9ACTN</name>
<organism evidence="3 4">
    <name type="scientific">Streptomyces tremellae</name>
    <dbReference type="NCBI Taxonomy" id="1124239"/>
    <lineage>
        <taxon>Bacteria</taxon>
        <taxon>Bacillati</taxon>
        <taxon>Actinomycetota</taxon>
        <taxon>Actinomycetes</taxon>
        <taxon>Kitasatosporales</taxon>
        <taxon>Streptomycetaceae</taxon>
        <taxon>Streptomyces</taxon>
    </lineage>
</organism>
<dbReference type="SUPFAM" id="SSF74853">
    <property type="entry name" value="Lamin A/C globular tail domain"/>
    <property type="match status" value="1"/>
</dbReference>
<reference evidence="4" key="1">
    <citation type="journal article" date="2019" name="Int. J. Syst. Evol. Microbiol.">
        <title>The Global Catalogue of Microorganisms (GCM) 10K type strain sequencing project: providing services to taxonomists for standard genome sequencing and annotation.</title>
        <authorList>
            <consortium name="The Broad Institute Genomics Platform"/>
            <consortium name="The Broad Institute Genome Sequencing Center for Infectious Disease"/>
            <person name="Wu L."/>
            <person name="Ma J."/>
        </authorList>
    </citation>
    <scope>NUCLEOTIDE SEQUENCE [LARGE SCALE GENOMIC DNA]</scope>
    <source>
        <strain evidence="4">JCM 30846</strain>
    </source>
</reference>
<dbReference type="InterPro" id="IPR036415">
    <property type="entry name" value="Lamin_tail_dom_sf"/>
</dbReference>
<gene>
    <name evidence="3" type="ORF">GCM10023082_66060</name>
</gene>
<feature type="signal peptide" evidence="1">
    <location>
        <begin position="1"/>
        <end position="22"/>
    </location>
</feature>
<evidence type="ECO:0000313" key="3">
    <source>
        <dbReference type="EMBL" id="GAA3763574.1"/>
    </source>
</evidence>
<evidence type="ECO:0000313" key="4">
    <source>
        <dbReference type="Proteomes" id="UP001499884"/>
    </source>
</evidence>
<evidence type="ECO:0000259" key="2">
    <source>
        <dbReference type="PROSITE" id="PS51841"/>
    </source>
</evidence>
<dbReference type="InterPro" id="IPR001322">
    <property type="entry name" value="Lamin_tail_dom"/>
</dbReference>
<feature type="chain" id="PRO_5046223735" evidence="1">
    <location>
        <begin position="23"/>
        <end position="155"/>
    </location>
</feature>
<keyword evidence="4" id="KW-1185">Reference proteome</keyword>
<sequence length="155" mass="17090">MSSSAPRTAAVLLGAAVVTASAVLPAAAAGHAPHHRAPHSPVVVGAVQYDSPGRDDRSNRSLNGEWVTVSNTGRKPVDLKGWTLAKDGRHVYHFKNVRLAGRSSVRVHTGVGRDTRRDVYQDSRQYIWDNNDTATLRDSRHRVVDVKHWSGRRDR</sequence>
<dbReference type="RefSeq" id="WP_345655743.1">
    <property type="nucleotide sequence ID" value="NZ_BAABEP010000110.1"/>
</dbReference>
<protein>
    <submittedName>
        <fullName evidence="3">Lamin tail domain-containing protein</fullName>
    </submittedName>
</protein>
<dbReference type="Gene3D" id="2.60.40.1260">
    <property type="entry name" value="Lamin Tail domain"/>
    <property type="match status" value="1"/>
</dbReference>
<comment type="caution">
    <text evidence="3">The sequence shown here is derived from an EMBL/GenBank/DDBJ whole genome shotgun (WGS) entry which is preliminary data.</text>
</comment>
<dbReference type="Proteomes" id="UP001499884">
    <property type="component" value="Unassembled WGS sequence"/>
</dbReference>
<dbReference type="EMBL" id="BAABEP010000110">
    <property type="protein sequence ID" value="GAA3763574.1"/>
    <property type="molecule type" value="Genomic_DNA"/>
</dbReference>
<keyword evidence="1" id="KW-0732">Signal</keyword>
<feature type="domain" description="LTD" evidence="2">
    <location>
        <begin position="30"/>
        <end position="154"/>
    </location>
</feature>